<dbReference type="InterPro" id="IPR004441">
    <property type="entry name" value="rRNA_MeTrfase_TrmH"/>
</dbReference>
<dbReference type="InterPro" id="IPR029026">
    <property type="entry name" value="tRNA_m1G_MTases_N"/>
</dbReference>
<dbReference type="SUPFAM" id="SSF75217">
    <property type="entry name" value="alpha/beta knot"/>
    <property type="match status" value="1"/>
</dbReference>
<dbReference type="PANTHER" id="PTHR43191:SF2">
    <property type="entry name" value="RRNA METHYLTRANSFERASE 3, MITOCHONDRIAL"/>
    <property type="match status" value="1"/>
</dbReference>
<evidence type="ECO:0000313" key="6">
    <source>
        <dbReference type="EMBL" id="RGO50400.1"/>
    </source>
</evidence>
<keyword evidence="11" id="KW-1185">Reference proteome</keyword>
<dbReference type="Gene3D" id="3.30.1330.30">
    <property type="match status" value="1"/>
</dbReference>
<dbReference type="Proteomes" id="UP000260664">
    <property type="component" value="Unassembled WGS sequence"/>
</dbReference>
<dbReference type="Pfam" id="PF22435">
    <property type="entry name" value="MRM3-like_sub_bind"/>
    <property type="match status" value="1"/>
</dbReference>
<dbReference type="EMBL" id="QSOI01000007">
    <property type="protein sequence ID" value="RGI84397.1"/>
    <property type="molecule type" value="Genomic_DNA"/>
</dbReference>
<evidence type="ECO:0000313" key="13">
    <source>
        <dbReference type="Proteomes" id="UP000283652"/>
    </source>
</evidence>
<evidence type="ECO:0000313" key="12">
    <source>
        <dbReference type="Proteomes" id="UP000266376"/>
    </source>
</evidence>
<dbReference type="GO" id="GO:0006396">
    <property type="term" value="P:RNA processing"/>
    <property type="evidence" value="ECO:0007669"/>
    <property type="project" value="InterPro"/>
</dbReference>
<dbReference type="SMART" id="SM00967">
    <property type="entry name" value="SpoU_sub_bind"/>
    <property type="match status" value="1"/>
</dbReference>
<dbReference type="GO" id="GO:0005737">
    <property type="term" value="C:cytoplasm"/>
    <property type="evidence" value="ECO:0007669"/>
    <property type="project" value="UniProtKB-ARBA"/>
</dbReference>
<name>A0A3E4F6J1_9FIRM</name>
<evidence type="ECO:0000313" key="14">
    <source>
        <dbReference type="Proteomes" id="UP000284883"/>
    </source>
</evidence>
<dbReference type="AlphaFoldDB" id="A0A3E4F6J1"/>
<dbReference type="Pfam" id="PF00588">
    <property type="entry name" value="SpoU_methylase"/>
    <property type="match status" value="1"/>
</dbReference>
<dbReference type="EMBL" id="QSGQ01000002">
    <property type="protein sequence ID" value="RHB41590.1"/>
    <property type="molecule type" value="Genomic_DNA"/>
</dbReference>
<evidence type="ECO:0000256" key="3">
    <source>
        <dbReference type="ARBA" id="ARBA00022679"/>
    </source>
</evidence>
<accession>A0A3E4F6J1</accession>
<sequence>MITSTSNAKVKRLVNLKKKKKLRDEEGVFLVEGIRMFREVPKDRLVEVYASEEFWNRERKAVEQVLAGTKVQPEILADFVFEYVSDTKTPQGILCLVRQKQYSITEIVKEKGGELPLLLVLDQIQDPGNLGTIVRTAEGAGVTGIVMSQDCVDMYNPKVVRSTMGAAYRVPFCYVDDLAEEVKQMKEAGICTYAAHLGGKNSYDEEDYRKASAFLIGNEGNGLRDEVADQAQVYIRIPMKGQVESLNAAVATAILTFEAARQRR</sequence>
<dbReference type="PANTHER" id="PTHR43191">
    <property type="entry name" value="RRNA METHYLTRANSFERASE 3"/>
    <property type="match status" value="1"/>
</dbReference>
<evidence type="ECO:0000313" key="9">
    <source>
        <dbReference type="EMBL" id="RHB41590.1"/>
    </source>
</evidence>
<dbReference type="InterPro" id="IPR001537">
    <property type="entry name" value="SpoU_MeTrfase"/>
</dbReference>
<evidence type="ECO:0000256" key="2">
    <source>
        <dbReference type="ARBA" id="ARBA00022603"/>
    </source>
</evidence>
<comment type="similarity">
    <text evidence="1">Belongs to the class IV-like SAM-binding methyltransferase superfamily. RNA methyltransferase TrmH family.</text>
</comment>
<evidence type="ECO:0000313" key="7">
    <source>
        <dbReference type="EMBL" id="RGR59611.1"/>
    </source>
</evidence>
<evidence type="ECO:0000259" key="4">
    <source>
        <dbReference type="SMART" id="SM00967"/>
    </source>
</evidence>
<dbReference type="InterPro" id="IPR013123">
    <property type="entry name" value="SpoU_subst-bd"/>
</dbReference>
<comment type="caution">
    <text evidence="5">The sequence shown here is derived from an EMBL/GenBank/DDBJ whole genome shotgun (WGS) entry which is preliminary data.</text>
</comment>
<evidence type="ECO:0000313" key="10">
    <source>
        <dbReference type="Proteomes" id="UP000260664"/>
    </source>
</evidence>
<proteinExistence type="inferred from homology"/>
<dbReference type="GO" id="GO:0008173">
    <property type="term" value="F:RNA methyltransferase activity"/>
    <property type="evidence" value="ECO:0007669"/>
    <property type="project" value="InterPro"/>
</dbReference>
<dbReference type="Gene3D" id="3.40.1280.10">
    <property type="match status" value="1"/>
</dbReference>
<evidence type="ECO:0000313" key="5">
    <source>
        <dbReference type="EMBL" id="RGI84397.1"/>
    </source>
</evidence>
<keyword evidence="2 5" id="KW-0489">Methyltransferase</keyword>
<dbReference type="InterPro" id="IPR051259">
    <property type="entry name" value="rRNA_Methyltransferase"/>
</dbReference>
<reference evidence="10 11" key="1">
    <citation type="submission" date="2018-08" db="EMBL/GenBank/DDBJ databases">
        <title>A genome reference for cultivated species of the human gut microbiota.</title>
        <authorList>
            <person name="Zou Y."/>
            <person name="Xue W."/>
            <person name="Luo G."/>
        </authorList>
    </citation>
    <scope>NUCLEOTIDE SEQUENCE [LARGE SCALE GENOMIC DNA]</scope>
    <source>
        <strain evidence="8 12">AF12-11</strain>
        <strain evidence="7 13">AF25-11</strain>
        <strain evidence="9 14">AM40-15AC</strain>
        <strain evidence="6 11">OM02-12</strain>
        <strain evidence="5 10">TM09-19AC</strain>
    </source>
</reference>
<organism evidence="5 10">
    <name type="scientific">Dorea formicigenerans</name>
    <dbReference type="NCBI Taxonomy" id="39486"/>
    <lineage>
        <taxon>Bacteria</taxon>
        <taxon>Bacillati</taxon>
        <taxon>Bacillota</taxon>
        <taxon>Clostridia</taxon>
        <taxon>Lachnospirales</taxon>
        <taxon>Lachnospiraceae</taxon>
        <taxon>Dorea</taxon>
    </lineage>
</organism>
<dbReference type="Proteomes" id="UP000261055">
    <property type="component" value="Unassembled WGS sequence"/>
</dbReference>
<dbReference type="InterPro" id="IPR029028">
    <property type="entry name" value="Alpha/beta_knot_MTases"/>
</dbReference>
<dbReference type="Proteomes" id="UP000283652">
    <property type="component" value="Unassembled WGS sequence"/>
</dbReference>
<dbReference type="SUPFAM" id="SSF55315">
    <property type="entry name" value="L30e-like"/>
    <property type="match status" value="1"/>
</dbReference>
<dbReference type="EMBL" id="QSAJ01000036">
    <property type="protein sequence ID" value="RGW50968.1"/>
    <property type="molecule type" value="Genomic_DNA"/>
</dbReference>
<protein>
    <submittedName>
        <fullName evidence="5">23S rRNA (Guanosine(2251)-2'-O)-methyltransferase RlmB</fullName>
    </submittedName>
</protein>
<gene>
    <name evidence="9" type="ORF">DW885_05215</name>
    <name evidence="8" type="ORF">DWV67_12745</name>
    <name evidence="7" type="ORF">DWY33_05725</name>
    <name evidence="6" type="ORF">DXB12_08810</name>
    <name evidence="5" type="ORF">DXD84_07710</name>
</gene>
<feature type="domain" description="RNA 2-O ribose methyltransferase substrate binding" evidence="4">
    <location>
        <begin position="30"/>
        <end position="103"/>
    </location>
</feature>
<dbReference type="EMBL" id="QSVQ01000009">
    <property type="protein sequence ID" value="RGO50400.1"/>
    <property type="molecule type" value="Genomic_DNA"/>
</dbReference>
<dbReference type="Proteomes" id="UP000284883">
    <property type="component" value="Unassembled WGS sequence"/>
</dbReference>
<dbReference type="InterPro" id="IPR053888">
    <property type="entry name" value="MRM3-like_sub_bind"/>
</dbReference>
<dbReference type="GO" id="GO:0003723">
    <property type="term" value="F:RNA binding"/>
    <property type="evidence" value="ECO:0007669"/>
    <property type="project" value="InterPro"/>
</dbReference>
<dbReference type="EMBL" id="QRUK01000007">
    <property type="protein sequence ID" value="RGR59611.1"/>
    <property type="molecule type" value="Genomic_DNA"/>
</dbReference>
<dbReference type="GO" id="GO:0032259">
    <property type="term" value="P:methylation"/>
    <property type="evidence" value="ECO:0007669"/>
    <property type="project" value="UniProtKB-KW"/>
</dbReference>
<dbReference type="RefSeq" id="WP_117495033.1">
    <property type="nucleotide sequence ID" value="NZ_AP031430.1"/>
</dbReference>
<dbReference type="Proteomes" id="UP000266376">
    <property type="component" value="Unassembled WGS sequence"/>
</dbReference>
<dbReference type="InterPro" id="IPR029064">
    <property type="entry name" value="Ribosomal_eL30-like_sf"/>
</dbReference>
<evidence type="ECO:0000256" key="1">
    <source>
        <dbReference type="ARBA" id="ARBA00007228"/>
    </source>
</evidence>
<evidence type="ECO:0000313" key="8">
    <source>
        <dbReference type="EMBL" id="RGW50968.1"/>
    </source>
</evidence>
<keyword evidence="3 5" id="KW-0808">Transferase</keyword>
<evidence type="ECO:0000313" key="11">
    <source>
        <dbReference type="Proteomes" id="UP000261055"/>
    </source>
</evidence>
<dbReference type="CDD" id="cd18095">
    <property type="entry name" value="SpoU-like_rRNA-MTase"/>
    <property type="match status" value="1"/>
</dbReference>
<dbReference type="NCBIfam" id="TIGR00186">
    <property type="entry name" value="rRNA_methyl_3"/>
    <property type="match status" value="1"/>
</dbReference>